<keyword evidence="4 8" id="KW-0863">Zinc-finger</keyword>
<evidence type="ECO:0000256" key="1">
    <source>
        <dbReference type="ARBA" id="ARBA00004370"/>
    </source>
</evidence>
<dbReference type="CDD" id="cd16454">
    <property type="entry name" value="RING-H2_PA-TM-RING"/>
    <property type="match status" value="1"/>
</dbReference>
<gene>
    <name evidence="11" type="ORF">AMON00008_LOCUS57429</name>
    <name evidence="12" type="ORF">AMON00008_LOCUS57430</name>
</gene>
<organism evidence="12">
    <name type="scientific">Alexandrium monilatum</name>
    <dbReference type="NCBI Taxonomy" id="311494"/>
    <lineage>
        <taxon>Eukaryota</taxon>
        <taxon>Sar</taxon>
        <taxon>Alveolata</taxon>
        <taxon>Dinophyceae</taxon>
        <taxon>Gonyaulacales</taxon>
        <taxon>Pyrocystaceae</taxon>
        <taxon>Alexandrium</taxon>
    </lineage>
</organism>
<dbReference type="InterPro" id="IPR013083">
    <property type="entry name" value="Znf_RING/FYVE/PHD"/>
</dbReference>
<evidence type="ECO:0000256" key="9">
    <source>
        <dbReference type="SAM" id="MobiDB-lite"/>
    </source>
</evidence>
<protein>
    <recommendedName>
        <fullName evidence="10">RING-type domain-containing protein</fullName>
    </recommendedName>
</protein>
<evidence type="ECO:0000256" key="4">
    <source>
        <dbReference type="ARBA" id="ARBA00022771"/>
    </source>
</evidence>
<dbReference type="EMBL" id="HBNR01080405">
    <property type="protein sequence ID" value="CAE4657343.1"/>
    <property type="molecule type" value="Transcribed_RNA"/>
</dbReference>
<evidence type="ECO:0000256" key="2">
    <source>
        <dbReference type="ARBA" id="ARBA00022692"/>
    </source>
</evidence>
<dbReference type="PANTHER" id="PTHR46539:SF1">
    <property type="entry name" value="E3 UBIQUITIN-PROTEIN LIGASE ATL42"/>
    <property type="match status" value="1"/>
</dbReference>
<keyword evidence="5" id="KW-0862">Zinc</keyword>
<feature type="region of interest" description="Disordered" evidence="9">
    <location>
        <begin position="301"/>
        <end position="366"/>
    </location>
</feature>
<name>A0A6T1LYK3_9DINO</name>
<evidence type="ECO:0000256" key="5">
    <source>
        <dbReference type="ARBA" id="ARBA00022833"/>
    </source>
</evidence>
<dbReference type="EMBL" id="HBNR01080404">
    <property type="protein sequence ID" value="CAE4657342.1"/>
    <property type="molecule type" value="Transcribed_RNA"/>
</dbReference>
<evidence type="ECO:0000259" key="10">
    <source>
        <dbReference type="PROSITE" id="PS50089"/>
    </source>
</evidence>
<sequence>MPRGLMELGVVMQTNLAVWNEALAASSAQDLCAICQEPFDMSTPDIVRVLDCQHVFHAKCVDPWFLKATSCPLCKRDLTLVRNTSQSSQTSSSTGQILFVHSNSDPVLLRVQESLHNTGSIHGWQFSGMSLSRSSHSDRSLPVMGSSRSERSIGILSTSSSGALPAVQEDGRPTNAEGRVSFRTVRPGSQDAARLVRVQRGHQGRHSVQLPVRSVASGEPHPASSTQLQRGGRSLELPVPRAVSGEPPPASPVQVHRGYHNVELPVHMAASGEPHSLGSAWVDSSSAPEAVGRHAASLAQLQQPNRGNQVAAQQPLSDGHSRIIPPDTSQDTSLQDGAPASSHEGSLPVTPPVAQANPHGADDSLSGSLRSTCVVVSSTPSAASTAASTARSLPASTAACTPVSTVSLSSTTPPALTHGQGVAPVVAHRVVQSLASFSTVRSTSTTYVSAGNLHGGVAASPSPSLWTGPVLTHRLPQTQRVGAACIPAVPSRSYTSLRP</sequence>
<evidence type="ECO:0000256" key="3">
    <source>
        <dbReference type="ARBA" id="ARBA00022723"/>
    </source>
</evidence>
<accession>A0A6T1LYK3</accession>
<evidence type="ECO:0000256" key="6">
    <source>
        <dbReference type="ARBA" id="ARBA00022989"/>
    </source>
</evidence>
<evidence type="ECO:0000313" key="11">
    <source>
        <dbReference type="EMBL" id="CAE4657342.1"/>
    </source>
</evidence>
<dbReference type="SUPFAM" id="SSF57850">
    <property type="entry name" value="RING/U-box"/>
    <property type="match status" value="1"/>
</dbReference>
<dbReference type="PROSITE" id="PS50089">
    <property type="entry name" value="ZF_RING_2"/>
    <property type="match status" value="1"/>
</dbReference>
<dbReference type="GO" id="GO:0016020">
    <property type="term" value="C:membrane"/>
    <property type="evidence" value="ECO:0007669"/>
    <property type="project" value="UniProtKB-SubCell"/>
</dbReference>
<evidence type="ECO:0000313" key="12">
    <source>
        <dbReference type="EMBL" id="CAE4657343.1"/>
    </source>
</evidence>
<reference evidence="12" key="1">
    <citation type="submission" date="2021-01" db="EMBL/GenBank/DDBJ databases">
        <authorList>
            <person name="Corre E."/>
            <person name="Pelletier E."/>
            <person name="Niang G."/>
            <person name="Scheremetjew M."/>
            <person name="Finn R."/>
            <person name="Kale V."/>
            <person name="Holt S."/>
            <person name="Cochrane G."/>
            <person name="Meng A."/>
            <person name="Brown T."/>
            <person name="Cohen L."/>
        </authorList>
    </citation>
    <scope>NUCLEOTIDE SEQUENCE</scope>
    <source>
        <strain evidence="12">CCMP3105</strain>
    </source>
</reference>
<dbReference type="GO" id="GO:0008270">
    <property type="term" value="F:zinc ion binding"/>
    <property type="evidence" value="ECO:0007669"/>
    <property type="project" value="UniProtKB-KW"/>
</dbReference>
<dbReference type="Gene3D" id="3.30.40.10">
    <property type="entry name" value="Zinc/RING finger domain, C3HC4 (zinc finger)"/>
    <property type="match status" value="1"/>
</dbReference>
<keyword evidence="2" id="KW-0812">Transmembrane</keyword>
<feature type="region of interest" description="Disordered" evidence="9">
    <location>
        <begin position="135"/>
        <end position="180"/>
    </location>
</feature>
<evidence type="ECO:0000256" key="8">
    <source>
        <dbReference type="PROSITE-ProRule" id="PRU00175"/>
    </source>
</evidence>
<keyword evidence="6" id="KW-1133">Transmembrane helix</keyword>
<keyword evidence="3" id="KW-0479">Metal-binding</keyword>
<dbReference type="PANTHER" id="PTHR46539">
    <property type="entry name" value="E3 UBIQUITIN-PROTEIN LIGASE ATL42"/>
    <property type="match status" value="1"/>
</dbReference>
<evidence type="ECO:0000256" key="7">
    <source>
        <dbReference type="ARBA" id="ARBA00023136"/>
    </source>
</evidence>
<dbReference type="InterPro" id="IPR001841">
    <property type="entry name" value="Znf_RING"/>
</dbReference>
<dbReference type="AlphaFoldDB" id="A0A6T1LYK3"/>
<feature type="compositionally biased region" description="Polar residues" evidence="9">
    <location>
        <begin position="301"/>
        <end position="316"/>
    </location>
</feature>
<dbReference type="SMART" id="SM00184">
    <property type="entry name" value="RING"/>
    <property type="match status" value="1"/>
</dbReference>
<feature type="domain" description="RING-type" evidence="10">
    <location>
        <begin position="32"/>
        <end position="75"/>
    </location>
</feature>
<dbReference type="Pfam" id="PF13639">
    <property type="entry name" value="zf-RING_2"/>
    <property type="match status" value="1"/>
</dbReference>
<keyword evidence="7" id="KW-0472">Membrane</keyword>
<feature type="region of interest" description="Disordered" evidence="9">
    <location>
        <begin position="199"/>
        <end position="233"/>
    </location>
</feature>
<comment type="subcellular location">
    <subcellularLocation>
        <location evidence="1">Membrane</location>
    </subcellularLocation>
</comment>
<proteinExistence type="predicted"/>